<dbReference type="Proteomes" id="UP000063699">
    <property type="component" value="Chromosome"/>
</dbReference>
<dbReference type="SMART" id="SM00062">
    <property type="entry name" value="PBPb"/>
    <property type="match status" value="1"/>
</dbReference>
<evidence type="ECO:0000256" key="3">
    <source>
        <dbReference type="ARBA" id="ARBA00022729"/>
    </source>
</evidence>
<feature type="domain" description="Solute-binding protein family 3/N-terminal" evidence="5">
    <location>
        <begin position="89"/>
        <end position="314"/>
    </location>
</feature>
<dbReference type="KEGG" id="kphy:AOZ06_26875"/>
<evidence type="ECO:0000313" key="6">
    <source>
        <dbReference type="EMBL" id="ALG10037.1"/>
    </source>
</evidence>
<dbReference type="InterPro" id="IPR018313">
    <property type="entry name" value="SBP_3_CS"/>
</dbReference>
<proteinExistence type="inferred from homology"/>
<dbReference type="PROSITE" id="PS01039">
    <property type="entry name" value="SBP_BACTERIAL_3"/>
    <property type="match status" value="1"/>
</dbReference>
<sequence>MIVLVLVLVAACGQAPGTIVRRPPLSIAEPMPPGMVPVPSADASAVPPECGPGGSFDPYANSLRPLVPQPKPGAMPPGSVMDEIVRRGRLIAAVDQNLNLFSSHNPRTGSLEGFDVDVVKQIAKALLGNENKVQLRAVNFTDNFAVLNSGEVDILVDSITITCERRYRHKVWFSTNYFESGQRVMVARRSPYKSVNDLGGKRVCAPVNTTSIREIRDYSAVKLVPVAVAEFSDCLVLLQQGQVEAVSSTDSVLLGMVRQDPTLHMSGDRFTREPHGIAVRERDSDMIRFVNGVLEQMRQDGTWRQLYGTWLKGLDGDGVVPNPPPAQYLAGS</sequence>
<dbReference type="STRING" id="860235.AOZ06_26875"/>
<accession>A0A0N9I2E7</accession>
<dbReference type="PANTHER" id="PTHR30085:SF6">
    <property type="entry name" value="ABC TRANSPORTER GLUTAMINE-BINDING PROTEIN GLNH"/>
    <property type="match status" value="1"/>
</dbReference>
<dbReference type="Pfam" id="PF00497">
    <property type="entry name" value="SBP_bac_3"/>
    <property type="match status" value="1"/>
</dbReference>
<protein>
    <recommendedName>
        <fullName evidence="5">Solute-binding protein family 3/N-terminal domain-containing protein</fullName>
    </recommendedName>
</protein>
<dbReference type="GO" id="GO:0006865">
    <property type="term" value="P:amino acid transport"/>
    <property type="evidence" value="ECO:0007669"/>
    <property type="project" value="TreeGrafter"/>
</dbReference>
<name>A0A0N9I2E7_9PSEU</name>
<dbReference type="GO" id="GO:0005576">
    <property type="term" value="C:extracellular region"/>
    <property type="evidence" value="ECO:0007669"/>
    <property type="project" value="TreeGrafter"/>
</dbReference>
<evidence type="ECO:0000256" key="1">
    <source>
        <dbReference type="ARBA" id="ARBA00010333"/>
    </source>
</evidence>
<evidence type="ECO:0000256" key="4">
    <source>
        <dbReference type="RuleBase" id="RU003744"/>
    </source>
</evidence>
<dbReference type="InterPro" id="IPR001638">
    <property type="entry name" value="Solute-binding_3/MltF_N"/>
</dbReference>
<keyword evidence="7" id="KW-1185">Reference proteome</keyword>
<organism evidence="6 7">
    <name type="scientific">Kibdelosporangium phytohabitans</name>
    <dbReference type="NCBI Taxonomy" id="860235"/>
    <lineage>
        <taxon>Bacteria</taxon>
        <taxon>Bacillati</taxon>
        <taxon>Actinomycetota</taxon>
        <taxon>Actinomycetes</taxon>
        <taxon>Pseudonocardiales</taxon>
        <taxon>Pseudonocardiaceae</taxon>
        <taxon>Kibdelosporangium</taxon>
    </lineage>
</organism>
<evidence type="ECO:0000256" key="2">
    <source>
        <dbReference type="ARBA" id="ARBA00022448"/>
    </source>
</evidence>
<dbReference type="SUPFAM" id="SSF53850">
    <property type="entry name" value="Periplasmic binding protein-like II"/>
    <property type="match status" value="1"/>
</dbReference>
<keyword evidence="2" id="KW-0813">Transport</keyword>
<dbReference type="PANTHER" id="PTHR30085">
    <property type="entry name" value="AMINO ACID ABC TRANSPORTER PERMEASE"/>
    <property type="match status" value="1"/>
</dbReference>
<dbReference type="AlphaFoldDB" id="A0A0N9I2E7"/>
<dbReference type="Gene3D" id="3.40.190.10">
    <property type="entry name" value="Periplasmic binding protein-like II"/>
    <property type="match status" value="2"/>
</dbReference>
<reference evidence="6 7" key="1">
    <citation type="submission" date="2015-07" db="EMBL/GenBank/DDBJ databases">
        <title>Genome sequencing of Kibdelosporangium phytohabitans.</title>
        <authorList>
            <person name="Qin S."/>
            <person name="Xing K."/>
        </authorList>
    </citation>
    <scope>NUCLEOTIDE SEQUENCE [LARGE SCALE GENOMIC DNA]</scope>
    <source>
        <strain evidence="6 7">KLBMP1111</strain>
    </source>
</reference>
<gene>
    <name evidence="6" type="ORF">AOZ06_26875</name>
</gene>
<dbReference type="EMBL" id="CP012752">
    <property type="protein sequence ID" value="ALG10037.1"/>
    <property type="molecule type" value="Genomic_DNA"/>
</dbReference>
<keyword evidence="3" id="KW-0732">Signal</keyword>
<evidence type="ECO:0000259" key="5">
    <source>
        <dbReference type="SMART" id="SM00062"/>
    </source>
</evidence>
<dbReference type="GO" id="GO:0030288">
    <property type="term" value="C:outer membrane-bounded periplasmic space"/>
    <property type="evidence" value="ECO:0007669"/>
    <property type="project" value="TreeGrafter"/>
</dbReference>
<dbReference type="InterPro" id="IPR051455">
    <property type="entry name" value="Bact_solute-bind_prot3"/>
</dbReference>
<evidence type="ECO:0000313" key="7">
    <source>
        <dbReference type="Proteomes" id="UP000063699"/>
    </source>
</evidence>
<comment type="similarity">
    <text evidence="1 4">Belongs to the bacterial solute-binding protein 3 family.</text>
</comment>
<dbReference type="CDD" id="cd13690">
    <property type="entry name" value="PBP2_GluB"/>
    <property type="match status" value="1"/>
</dbReference>